<proteinExistence type="predicted"/>
<dbReference type="EMBL" id="MDYQ01000162">
    <property type="protein sequence ID" value="PRP80066.1"/>
    <property type="molecule type" value="Genomic_DNA"/>
</dbReference>
<dbReference type="InParanoid" id="A0A2P6N7Y2"/>
<reference evidence="1 2" key="1">
    <citation type="journal article" date="2018" name="Genome Biol. Evol.">
        <title>Multiple Roots of Fruiting Body Formation in Amoebozoa.</title>
        <authorList>
            <person name="Hillmann F."/>
            <person name="Forbes G."/>
            <person name="Novohradska S."/>
            <person name="Ferling I."/>
            <person name="Riege K."/>
            <person name="Groth M."/>
            <person name="Westermann M."/>
            <person name="Marz M."/>
            <person name="Spaller T."/>
            <person name="Winckler T."/>
            <person name="Schaap P."/>
            <person name="Glockner G."/>
        </authorList>
    </citation>
    <scope>NUCLEOTIDE SEQUENCE [LARGE SCALE GENOMIC DNA]</scope>
    <source>
        <strain evidence="1 2">Jena</strain>
    </source>
</reference>
<accession>A0A2P6N7Y2</accession>
<protein>
    <submittedName>
        <fullName evidence="1">Uncharacterized protein</fullName>
    </submittedName>
</protein>
<dbReference type="Proteomes" id="UP000241769">
    <property type="component" value="Unassembled WGS sequence"/>
</dbReference>
<sequence>MVNFSVIPRHVTLSNIVDHKYCKGPQSMGLYEWATMKPWMKHCGQHFDVKRIKSCPNPRFALVYILWKSHWKILPMKVSNIAVRFRNSFSSEEQHHSHTTPTIAMRVQSMEIPRQILPQLKTGRTSSANKVVRPIFKSQELSLELAMPHVFPRQEPADEEDDRYTITIDRTGRRIFRVHQIATVETLR</sequence>
<name>A0A2P6N7Y2_9EUKA</name>
<evidence type="ECO:0000313" key="2">
    <source>
        <dbReference type="Proteomes" id="UP000241769"/>
    </source>
</evidence>
<keyword evidence="2" id="KW-1185">Reference proteome</keyword>
<dbReference type="AlphaFoldDB" id="A0A2P6N7Y2"/>
<comment type="caution">
    <text evidence="1">The sequence shown here is derived from an EMBL/GenBank/DDBJ whole genome shotgun (WGS) entry which is preliminary data.</text>
</comment>
<evidence type="ECO:0000313" key="1">
    <source>
        <dbReference type="EMBL" id="PRP80066.1"/>
    </source>
</evidence>
<gene>
    <name evidence="1" type="ORF">PROFUN_10749</name>
</gene>
<organism evidence="1 2">
    <name type="scientific">Planoprotostelium fungivorum</name>
    <dbReference type="NCBI Taxonomy" id="1890364"/>
    <lineage>
        <taxon>Eukaryota</taxon>
        <taxon>Amoebozoa</taxon>
        <taxon>Evosea</taxon>
        <taxon>Variosea</taxon>
        <taxon>Cavosteliida</taxon>
        <taxon>Cavosteliaceae</taxon>
        <taxon>Planoprotostelium</taxon>
    </lineage>
</organism>